<accession>A0A6J4Q3V0</accession>
<organism evidence="1">
    <name type="scientific">uncultured Phycisphaerae bacterium</name>
    <dbReference type="NCBI Taxonomy" id="904963"/>
    <lineage>
        <taxon>Bacteria</taxon>
        <taxon>Pseudomonadati</taxon>
        <taxon>Planctomycetota</taxon>
        <taxon>Phycisphaerae</taxon>
        <taxon>environmental samples</taxon>
    </lineage>
</organism>
<sequence length="38" mass="4182">MQGVPKAERLDRVRAALDMVHLSHAGDKLVHELSGGMR</sequence>
<feature type="non-terminal residue" evidence="1">
    <location>
        <position position="38"/>
    </location>
</feature>
<evidence type="ECO:0000313" key="1">
    <source>
        <dbReference type="EMBL" id="CAA9433984.1"/>
    </source>
</evidence>
<gene>
    <name evidence="1" type="ORF">AVDCRST_MAG64-3695</name>
</gene>
<dbReference type="InterPro" id="IPR027417">
    <property type="entry name" value="P-loop_NTPase"/>
</dbReference>
<protein>
    <submittedName>
        <fullName evidence="1">Uncharacterized protein</fullName>
    </submittedName>
</protein>
<reference evidence="1" key="1">
    <citation type="submission" date="2020-02" db="EMBL/GenBank/DDBJ databases">
        <authorList>
            <person name="Meier V. D."/>
        </authorList>
    </citation>
    <scope>NUCLEOTIDE SEQUENCE</scope>
    <source>
        <strain evidence="1">AVDCRST_MAG64</strain>
    </source>
</reference>
<dbReference type="SUPFAM" id="SSF52540">
    <property type="entry name" value="P-loop containing nucleoside triphosphate hydrolases"/>
    <property type="match status" value="1"/>
</dbReference>
<dbReference type="EMBL" id="CADCUQ010000848">
    <property type="protein sequence ID" value="CAA9433984.1"/>
    <property type="molecule type" value="Genomic_DNA"/>
</dbReference>
<proteinExistence type="predicted"/>
<dbReference type="AlphaFoldDB" id="A0A6J4Q3V0"/>
<name>A0A6J4Q3V0_9BACT</name>